<evidence type="ECO:0000256" key="4">
    <source>
        <dbReference type="PROSITE-ProRule" id="PRU00169"/>
    </source>
</evidence>
<dbReference type="InterPro" id="IPR018062">
    <property type="entry name" value="HTH_AraC-typ_CS"/>
</dbReference>
<dbReference type="InterPro" id="IPR001789">
    <property type="entry name" value="Sig_transdc_resp-reg_receiver"/>
</dbReference>
<keyword evidence="4" id="KW-0597">Phosphoprotein</keyword>
<dbReference type="InterPro" id="IPR018060">
    <property type="entry name" value="HTH_AraC"/>
</dbReference>
<dbReference type="PANTHER" id="PTHR43280">
    <property type="entry name" value="ARAC-FAMILY TRANSCRIPTIONAL REGULATOR"/>
    <property type="match status" value="1"/>
</dbReference>
<dbReference type="PROSITE" id="PS50110">
    <property type="entry name" value="RESPONSE_REGULATORY"/>
    <property type="match status" value="1"/>
</dbReference>
<dbReference type="PANTHER" id="PTHR43280:SF28">
    <property type="entry name" value="HTH-TYPE TRANSCRIPTIONAL ACTIVATOR RHAS"/>
    <property type="match status" value="1"/>
</dbReference>
<evidence type="ECO:0000256" key="1">
    <source>
        <dbReference type="ARBA" id="ARBA00023015"/>
    </source>
</evidence>
<gene>
    <name evidence="7" type="ORF">H7B90_10200</name>
</gene>
<dbReference type="SMART" id="SM00448">
    <property type="entry name" value="REC"/>
    <property type="match status" value="1"/>
</dbReference>
<keyword evidence="1" id="KW-0805">Transcription regulation</keyword>
<evidence type="ECO:0000313" key="7">
    <source>
        <dbReference type="EMBL" id="MBB6691768.1"/>
    </source>
</evidence>
<dbReference type="PROSITE" id="PS01124">
    <property type="entry name" value="HTH_ARAC_FAMILY_2"/>
    <property type="match status" value="1"/>
</dbReference>
<feature type="domain" description="HTH araC/xylS-type" evidence="5">
    <location>
        <begin position="441"/>
        <end position="539"/>
    </location>
</feature>
<dbReference type="Proteomes" id="UP000553776">
    <property type="component" value="Unassembled WGS sequence"/>
</dbReference>
<dbReference type="GO" id="GO:0003700">
    <property type="term" value="F:DNA-binding transcription factor activity"/>
    <property type="evidence" value="ECO:0007669"/>
    <property type="project" value="InterPro"/>
</dbReference>
<dbReference type="GO" id="GO:0000160">
    <property type="term" value="P:phosphorelay signal transduction system"/>
    <property type="evidence" value="ECO:0007669"/>
    <property type="project" value="InterPro"/>
</dbReference>
<evidence type="ECO:0000313" key="8">
    <source>
        <dbReference type="Proteomes" id="UP000553776"/>
    </source>
</evidence>
<accession>A0A841TXR7</accession>
<dbReference type="SUPFAM" id="SSF46689">
    <property type="entry name" value="Homeodomain-like"/>
    <property type="match status" value="2"/>
</dbReference>
<dbReference type="Pfam" id="PF00072">
    <property type="entry name" value="Response_reg"/>
    <property type="match status" value="1"/>
</dbReference>
<feature type="modified residue" description="4-aspartylphosphate" evidence="4">
    <location>
        <position position="55"/>
    </location>
</feature>
<dbReference type="InterPro" id="IPR011006">
    <property type="entry name" value="CheY-like_superfamily"/>
</dbReference>
<dbReference type="CDD" id="cd17536">
    <property type="entry name" value="REC_YesN-like"/>
    <property type="match status" value="1"/>
</dbReference>
<dbReference type="EMBL" id="JACJVR010000038">
    <property type="protein sequence ID" value="MBB6691768.1"/>
    <property type="molecule type" value="Genomic_DNA"/>
</dbReference>
<organism evidence="7 8">
    <name type="scientific">Cohnella xylanilytica</name>
    <dbReference type="NCBI Taxonomy" id="557555"/>
    <lineage>
        <taxon>Bacteria</taxon>
        <taxon>Bacillati</taxon>
        <taxon>Bacillota</taxon>
        <taxon>Bacilli</taxon>
        <taxon>Bacillales</taxon>
        <taxon>Paenibacillaceae</taxon>
        <taxon>Cohnella</taxon>
    </lineage>
</organism>
<name>A0A841TXR7_9BACL</name>
<evidence type="ECO:0000256" key="2">
    <source>
        <dbReference type="ARBA" id="ARBA00023125"/>
    </source>
</evidence>
<dbReference type="Gene3D" id="3.40.50.2300">
    <property type="match status" value="1"/>
</dbReference>
<dbReference type="AlphaFoldDB" id="A0A841TXR7"/>
<dbReference type="InterPro" id="IPR020449">
    <property type="entry name" value="Tscrpt_reg_AraC-type_HTH"/>
</dbReference>
<dbReference type="SUPFAM" id="SSF52172">
    <property type="entry name" value="CheY-like"/>
    <property type="match status" value="1"/>
</dbReference>
<dbReference type="GO" id="GO:0043565">
    <property type="term" value="F:sequence-specific DNA binding"/>
    <property type="evidence" value="ECO:0007669"/>
    <property type="project" value="InterPro"/>
</dbReference>
<keyword evidence="2" id="KW-0238">DNA-binding</keyword>
<dbReference type="PRINTS" id="PR00032">
    <property type="entry name" value="HTHARAC"/>
</dbReference>
<reference evidence="7 8" key="1">
    <citation type="submission" date="2020-08" db="EMBL/GenBank/DDBJ databases">
        <title>Cohnella phylogeny.</title>
        <authorList>
            <person name="Dunlap C."/>
        </authorList>
    </citation>
    <scope>NUCLEOTIDE SEQUENCE [LARGE SCALE GENOMIC DNA]</scope>
    <source>
        <strain evidence="7 8">DSM 25239</strain>
    </source>
</reference>
<comment type="caution">
    <text evidence="7">The sequence shown here is derived from an EMBL/GenBank/DDBJ whole genome shotgun (WGS) entry which is preliminary data.</text>
</comment>
<dbReference type="InterPro" id="IPR009057">
    <property type="entry name" value="Homeodomain-like_sf"/>
</dbReference>
<dbReference type="Gene3D" id="1.10.10.60">
    <property type="entry name" value="Homeodomain-like"/>
    <property type="match status" value="2"/>
</dbReference>
<evidence type="ECO:0000259" key="6">
    <source>
        <dbReference type="PROSITE" id="PS50110"/>
    </source>
</evidence>
<dbReference type="RefSeq" id="WP_185135762.1">
    <property type="nucleotide sequence ID" value="NZ_JACJVR010000038.1"/>
</dbReference>
<evidence type="ECO:0000259" key="5">
    <source>
        <dbReference type="PROSITE" id="PS01124"/>
    </source>
</evidence>
<dbReference type="SMART" id="SM00342">
    <property type="entry name" value="HTH_ARAC"/>
    <property type="match status" value="1"/>
</dbReference>
<sequence length="543" mass="62119">MYRLLVVDDEEIIADSLYEVLSRLLPDELDVCKAYSAAEALDWMARTRIDILLTDIRMPGIDGLELTEEIVAYWPRCKVVFLTGYSEFDYAYKAIQMPGARYVLKTEGYDKVTQTVRDVLREIHEDNRILELDRQSREQRYALDAMAQGDYVRHLLQDSRQLCRERDVLTGEFRALNIALDPARPVSLALGRLCYPEGTAYSRRSELTNACRAIGSSYLEGQTRCLGVTDRHGDLVWLLQPSEDAAARFSDRMVRYLEGTLELIQETCGETLGLTMAIALSGAPCEWEAVTSQYERLRQLCQLRLSDGLSVIMTDRTDPRETLDPNEEYRIGRKAEILAAHLEADRREKFFEGLEEVAGRALQPDANVQTTVEAYYAVALALLSYINRWGLQGQIGDYGKLMHLNDHASMKDGFQYLSRVAEDIFGIKRLDEKERASCAIDRICRYVNEHLGEDLSLVKLAEISYFNPTYLSRFFKQERGLNLSEYIDQCRIRRAMELLKDGELKVREVAAAVGYEAAHSFTRFFKKATGMTPQEYRDTIPIV</sequence>
<keyword evidence="8" id="KW-1185">Reference proteome</keyword>
<dbReference type="PROSITE" id="PS00041">
    <property type="entry name" value="HTH_ARAC_FAMILY_1"/>
    <property type="match status" value="1"/>
</dbReference>
<protein>
    <submittedName>
        <fullName evidence="7">Helix-turn-helix domain-containing protein</fullName>
    </submittedName>
</protein>
<evidence type="ECO:0000256" key="3">
    <source>
        <dbReference type="ARBA" id="ARBA00023163"/>
    </source>
</evidence>
<feature type="domain" description="Response regulatory" evidence="6">
    <location>
        <begin position="3"/>
        <end position="120"/>
    </location>
</feature>
<dbReference type="Pfam" id="PF12833">
    <property type="entry name" value="HTH_18"/>
    <property type="match status" value="1"/>
</dbReference>
<keyword evidence="3" id="KW-0804">Transcription</keyword>
<proteinExistence type="predicted"/>